<dbReference type="GO" id="GO:0005737">
    <property type="term" value="C:cytoplasm"/>
    <property type="evidence" value="ECO:0007669"/>
    <property type="project" value="TreeGrafter"/>
</dbReference>
<dbReference type="GO" id="GO:0000822">
    <property type="term" value="F:inositol hexakisphosphate binding"/>
    <property type="evidence" value="ECO:0007669"/>
    <property type="project" value="TreeGrafter"/>
</dbReference>
<sequence>MESDSIPKSLVSPRKKYTSNSSLQTKTIKFSAPETFDDSTDSDHQETDEECAFDIIKSKQIKKTKEIKSHISLIKEVALKSKEKAEVFTNLHRINPEERENHSSVELKKKDNFNNFFDQFRDMSLAVKDLKNKFLDEKRRENLQREKEIQERKRIEDEKKRLEELSRQEEARIKLEKDRVEKELLMKEQEQEQERQQKIMLENKLKQEKMERIKMERTKMEEEKQRAVIPIPETEISETIQGEINDLEAIYNKMIQIRDDQTDKNFKSEIKIQLNTKVGQISSIATQVQSVVNDLQKTLNNAKSKGENLYQYALFILGEKITEQATFQIAINPASAFPTAIVVHLLYKQHENIINIIAACLYRCCPYIIPIYHKKLKNMSIDDFRLLVGYVKKDGAFESEESYQERMSGVIALYAAILQHDFKGNRPIGIERAWAWLARMLNSKPRRISPVLLLSFLNIAGFQFFKHFPNQFPKIIAYIEKEYLPLIPKESVAAKTRLSLWIQEFREKKKITKPEGFTLVR</sequence>
<evidence type="ECO:0000256" key="11">
    <source>
        <dbReference type="SAM" id="Coils"/>
    </source>
</evidence>
<reference evidence="13 14" key="1">
    <citation type="journal article" date="2013" name="Curr. Biol.">
        <title>Shared signatures of parasitism and phylogenomics unite Cryptomycota and microsporidia.</title>
        <authorList>
            <person name="James T.Y."/>
            <person name="Pelin A."/>
            <person name="Bonen L."/>
            <person name="Ahrendt S."/>
            <person name="Sain D."/>
            <person name="Corradi N."/>
            <person name="Stajich J.E."/>
        </authorList>
    </citation>
    <scope>NUCLEOTIDE SEQUENCE [LARGE SCALE GENOMIC DNA]</scope>
    <source>
        <strain evidence="13 14">CSF55</strain>
    </source>
</reference>
<evidence type="ECO:0000256" key="8">
    <source>
        <dbReference type="ARBA" id="ARBA00023242"/>
    </source>
</evidence>
<keyword evidence="4" id="KW-0509">mRNA transport</keyword>
<proteinExistence type="inferred from homology"/>
<gene>
    <name evidence="13" type="ORF">O9G_001382</name>
</gene>
<keyword evidence="7" id="KW-0906">Nuclear pore complex</keyword>
<comment type="similarity">
    <text evidence="2">Belongs to the GLE1 family.</text>
</comment>
<evidence type="ECO:0000313" key="13">
    <source>
        <dbReference type="EMBL" id="EPZ36937.1"/>
    </source>
</evidence>
<dbReference type="OMA" id="QKKCPWV"/>
<evidence type="ECO:0000256" key="2">
    <source>
        <dbReference type="ARBA" id="ARBA00011056"/>
    </source>
</evidence>
<dbReference type="EMBL" id="KE560384">
    <property type="protein sequence ID" value="EPZ36937.1"/>
    <property type="molecule type" value="Genomic_DNA"/>
</dbReference>
<comment type="subcellular location">
    <subcellularLocation>
        <location evidence="1">Nucleus</location>
        <location evidence="1">Nuclear pore complex</location>
    </subcellularLocation>
</comment>
<evidence type="ECO:0000256" key="1">
    <source>
        <dbReference type="ARBA" id="ARBA00004567"/>
    </source>
</evidence>
<dbReference type="AlphaFoldDB" id="A0A075B3I1"/>
<dbReference type="InterPro" id="IPR012476">
    <property type="entry name" value="GLE1"/>
</dbReference>
<dbReference type="Pfam" id="PF07817">
    <property type="entry name" value="GLE1"/>
    <property type="match status" value="1"/>
</dbReference>
<evidence type="ECO:0000256" key="3">
    <source>
        <dbReference type="ARBA" id="ARBA00022448"/>
    </source>
</evidence>
<dbReference type="OrthoDB" id="420884at2759"/>
<keyword evidence="6" id="KW-0811">Translocation</keyword>
<keyword evidence="11" id="KW-0175">Coiled coil</keyword>
<dbReference type="GO" id="GO:0005543">
    <property type="term" value="F:phospholipid binding"/>
    <property type="evidence" value="ECO:0007669"/>
    <property type="project" value="TreeGrafter"/>
</dbReference>
<organism evidence="13 14">
    <name type="scientific">Rozella allomycis (strain CSF55)</name>
    <dbReference type="NCBI Taxonomy" id="988480"/>
    <lineage>
        <taxon>Eukaryota</taxon>
        <taxon>Fungi</taxon>
        <taxon>Fungi incertae sedis</taxon>
        <taxon>Cryptomycota</taxon>
        <taxon>Cryptomycota incertae sedis</taxon>
        <taxon>Rozella</taxon>
    </lineage>
</organism>
<dbReference type="STRING" id="988480.A0A075B3I1"/>
<dbReference type="HOGENOM" id="CLU_522909_0_0_1"/>
<feature type="region of interest" description="Disordered" evidence="12">
    <location>
        <begin position="1"/>
        <end position="47"/>
    </location>
</feature>
<feature type="compositionally biased region" description="Polar residues" evidence="12">
    <location>
        <begin position="18"/>
        <end position="28"/>
    </location>
</feature>
<dbReference type="GO" id="GO:0031369">
    <property type="term" value="F:translation initiation factor binding"/>
    <property type="evidence" value="ECO:0007669"/>
    <property type="project" value="TreeGrafter"/>
</dbReference>
<dbReference type="Proteomes" id="UP000030755">
    <property type="component" value="Unassembled WGS sequence"/>
</dbReference>
<dbReference type="InterPro" id="IPR038506">
    <property type="entry name" value="GLE1-like_sf"/>
</dbReference>
<evidence type="ECO:0000256" key="4">
    <source>
        <dbReference type="ARBA" id="ARBA00022816"/>
    </source>
</evidence>
<feature type="compositionally biased region" description="Acidic residues" evidence="12">
    <location>
        <begin position="35"/>
        <end position="47"/>
    </location>
</feature>
<keyword evidence="3" id="KW-0813">Transport</keyword>
<dbReference type="Gene3D" id="1.25.40.510">
    <property type="entry name" value="GLE1-like"/>
    <property type="match status" value="1"/>
</dbReference>
<keyword evidence="14" id="KW-1185">Reference proteome</keyword>
<dbReference type="GO" id="GO:0015031">
    <property type="term" value="P:protein transport"/>
    <property type="evidence" value="ECO:0007669"/>
    <property type="project" value="UniProtKB-KW"/>
</dbReference>
<keyword evidence="8" id="KW-0539">Nucleus</keyword>
<accession>A0A075B3I1</accession>
<evidence type="ECO:0000256" key="9">
    <source>
        <dbReference type="ARBA" id="ARBA00026227"/>
    </source>
</evidence>
<dbReference type="GO" id="GO:0016973">
    <property type="term" value="P:poly(A)+ mRNA export from nucleus"/>
    <property type="evidence" value="ECO:0007669"/>
    <property type="project" value="InterPro"/>
</dbReference>
<dbReference type="PANTHER" id="PTHR12960">
    <property type="entry name" value="GLE-1-RELATED"/>
    <property type="match status" value="1"/>
</dbReference>
<evidence type="ECO:0000256" key="6">
    <source>
        <dbReference type="ARBA" id="ARBA00023010"/>
    </source>
</evidence>
<evidence type="ECO:0000256" key="5">
    <source>
        <dbReference type="ARBA" id="ARBA00022927"/>
    </source>
</evidence>
<keyword evidence="5" id="KW-0653">Protein transport</keyword>
<dbReference type="GO" id="GO:0044614">
    <property type="term" value="C:nuclear pore cytoplasmic filaments"/>
    <property type="evidence" value="ECO:0007669"/>
    <property type="project" value="TreeGrafter"/>
</dbReference>
<evidence type="ECO:0000313" key="14">
    <source>
        <dbReference type="Proteomes" id="UP000030755"/>
    </source>
</evidence>
<protein>
    <recommendedName>
        <fullName evidence="9">mRNA export factor GLE1</fullName>
    </recommendedName>
    <alternativeName>
        <fullName evidence="10">Nucleoporin GLE1</fullName>
    </alternativeName>
</protein>
<feature type="coiled-coil region" evidence="11">
    <location>
        <begin position="138"/>
        <end position="226"/>
    </location>
</feature>
<evidence type="ECO:0000256" key="10">
    <source>
        <dbReference type="ARBA" id="ARBA00029983"/>
    </source>
</evidence>
<dbReference type="PANTHER" id="PTHR12960:SF0">
    <property type="entry name" value="MRNA EXPORT FACTOR GLE1"/>
    <property type="match status" value="1"/>
</dbReference>
<evidence type="ECO:0000256" key="12">
    <source>
        <dbReference type="SAM" id="MobiDB-lite"/>
    </source>
</evidence>
<name>A0A075B3I1_ROZAC</name>
<evidence type="ECO:0000256" key="7">
    <source>
        <dbReference type="ARBA" id="ARBA00023132"/>
    </source>
</evidence>